<protein>
    <submittedName>
        <fullName evidence="6">Flagellar basal-body rod protein</fullName>
    </submittedName>
</protein>
<keyword evidence="6" id="KW-0282">Flagellum</keyword>
<accession>I8IWK3</accession>
<dbReference type="SUPFAM" id="SSF117143">
    <property type="entry name" value="Flagellar hook protein flgE"/>
    <property type="match status" value="1"/>
</dbReference>
<dbReference type="STRING" id="1196324.A374_17639"/>
<dbReference type="Pfam" id="PF22692">
    <property type="entry name" value="LlgE_F_G_D1"/>
    <property type="match status" value="1"/>
</dbReference>
<dbReference type="PROSITE" id="PS00588">
    <property type="entry name" value="FLAGELLA_BB_ROD"/>
    <property type="match status" value="1"/>
</dbReference>
<evidence type="ECO:0000256" key="1">
    <source>
        <dbReference type="ARBA" id="ARBA00009677"/>
    </source>
</evidence>
<dbReference type="PANTHER" id="PTHR30435">
    <property type="entry name" value="FLAGELLAR PROTEIN"/>
    <property type="match status" value="1"/>
</dbReference>
<comment type="caution">
    <text evidence="6">The sequence shown here is derived from an EMBL/GenBank/DDBJ whole genome shotgun (WGS) entry which is preliminary data.</text>
</comment>
<comment type="subcellular location">
    <subcellularLocation>
        <location evidence="2">Bacterial flagellum basal body</location>
    </subcellularLocation>
</comment>
<dbReference type="eggNOG" id="COG4786">
    <property type="taxonomic scope" value="Bacteria"/>
</dbReference>
<dbReference type="InterPro" id="IPR020013">
    <property type="entry name" value="Flagellar_FlgE/F/G"/>
</dbReference>
<dbReference type="NCBIfam" id="TIGR03506">
    <property type="entry name" value="FlgEFG_subfam"/>
    <property type="match status" value="1"/>
</dbReference>
<name>I8IWK3_9BACL</name>
<feature type="domain" description="Flagellar basal-body/hook protein C-terminal" evidence="4">
    <location>
        <begin position="216"/>
        <end position="260"/>
    </location>
</feature>
<dbReference type="InterPro" id="IPR010930">
    <property type="entry name" value="Flg_bb/hook_C_dom"/>
</dbReference>
<dbReference type="AlphaFoldDB" id="I8IWK3"/>
<dbReference type="GO" id="GO:0009425">
    <property type="term" value="C:bacterial-type flagellum basal body"/>
    <property type="evidence" value="ECO:0007669"/>
    <property type="project" value="UniProtKB-SubCell"/>
</dbReference>
<dbReference type="Proteomes" id="UP000004080">
    <property type="component" value="Unassembled WGS sequence"/>
</dbReference>
<comment type="similarity">
    <text evidence="1 2">Belongs to the flagella basal body rod proteins family.</text>
</comment>
<feature type="domain" description="Flagellar basal body rod protein N-terminal" evidence="3">
    <location>
        <begin position="6"/>
        <end position="36"/>
    </location>
</feature>
<organism evidence="6 7">
    <name type="scientific">Fictibacillus macauensis ZFHKF-1</name>
    <dbReference type="NCBI Taxonomy" id="1196324"/>
    <lineage>
        <taxon>Bacteria</taxon>
        <taxon>Bacillati</taxon>
        <taxon>Bacillota</taxon>
        <taxon>Bacilli</taxon>
        <taxon>Bacillales</taxon>
        <taxon>Fictibacillaceae</taxon>
        <taxon>Fictibacillus</taxon>
    </lineage>
</organism>
<evidence type="ECO:0000313" key="6">
    <source>
        <dbReference type="EMBL" id="EIT83881.1"/>
    </source>
</evidence>
<keyword evidence="6" id="KW-0969">Cilium</keyword>
<dbReference type="PATRIC" id="fig|1196324.3.peg.3600"/>
<reference evidence="6 7" key="1">
    <citation type="journal article" date="2012" name="J. Bacteriol.">
        <title>Genome of Bacillus macauensis ZFHKF-1, a Long-Chain-Forming Bacterium.</title>
        <authorList>
            <person name="Cai L."/>
            <person name="Zhang T."/>
        </authorList>
    </citation>
    <scope>NUCLEOTIDE SEQUENCE [LARGE SCALE GENOMIC DNA]</scope>
    <source>
        <strain evidence="6 7">ZFHKF-1</strain>
    </source>
</reference>
<dbReference type="InterPro" id="IPR037925">
    <property type="entry name" value="FlgE/F/G-like"/>
</dbReference>
<feature type="domain" description="Flagellar hook protein FlgE/F/G-like D1" evidence="5">
    <location>
        <begin position="111"/>
        <end position="168"/>
    </location>
</feature>
<keyword evidence="2" id="KW-0975">Bacterial flagellum</keyword>
<evidence type="ECO:0000259" key="5">
    <source>
        <dbReference type="Pfam" id="PF22692"/>
    </source>
</evidence>
<dbReference type="InterPro" id="IPR001444">
    <property type="entry name" value="Flag_bb_rod_N"/>
</dbReference>
<dbReference type="PANTHER" id="PTHR30435:SF19">
    <property type="entry name" value="FLAGELLAR BASAL-BODY ROD PROTEIN FLGG"/>
    <property type="match status" value="1"/>
</dbReference>
<evidence type="ECO:0000259" key="4">
    <source>
        <dbReference type="Pfam" id="PF06429"/>
    </source>
</evidence>
<proteinExistence type="inferred from homology"/>
<gene>
    <name evidence="6" type="ORF">A374_17639</name>
</gene>
<keyword evidence="7" id="KW-1185">Reference proteome</keyword>
<dbReference type="EMBL" id="AKKV01000042">
    <property type="protein sequence ID" value="EIT83881.1"/>
    <property type="molecule type" value="Genomic_DNA"/>
</dbReference>
<dbReference type="InterPro" id="IPR019776">
    <property type="entry name" value="Flagellar_basal_body_rod_CS"/>
</dbReference>
<sequence length="265" mass="29297">MMLRGFYTAGAGMIAQQRRYEMISNNVANVNTPGYKEDQGTLRAFPKMLLHAIERSPQGGHRQTPIGTLATGVYMQEGVLNFAQGDLRETAIATDAALQEVAGATRGTLVYKIQTADGQERYTRNGHFAMTRDGFLGTQDGQYVVDERGRRIAINNASIKIAADGTVTNEDGTTQRIAVVEINQPNRLVKEGTGLLRLTEGGQARQATPLRQYEVKQGFIERSNVDPQRAMTDMMGAYRTFEANQKVLQTYDRSMEKAVNEVGRV</sequence>
<dbReference type="Pfam" id="PF00460">
    <property type="entry name" value="Flg_bb_rod"/>
    <property type="match status" value="1"/>
</dbReference>
<evidence type="ECO:0000313" key="7">
    <source>
        <dbReference type="Proteomes" id="UP000004080"/>
    </source>
</evidence>
<evidence type="ECO:0000259" key="3">
    <source>
        <dbReference type="Pfam" id="PF00460"/>
    </source>
</evidence>
<evidence type="ECO:0000256" key="2">
    <source>
        <dbReference type="RuleBase" id="RU362116"/>
    </source>
</evidence>
<dbReference type="Pfam" id="PF06429">
    <property type="entry name" value="Flg_bbr_C"/>
    <property type="match status" value="1"/>
</dbReference>
<keyword evidence="6" id="KW-0966">Cell projection</keyword>
<dbReference type="InterPro" id="IPR053967">
    <property type="entry name" value="LlgE_F_G-like_D1"/>
</dbReference>
<dbReference type="GO" id="GO:0071978">
    <property type="term" value="P:bacterial-type flagellum-dependent swarming motility"/>
    <property type="evidence" value="ECO:0007669"/>
    <property type="project" value="TreeGrafter"/>
</dbReference>